<feature type="disulfide bond" description="Redox-active" evidence="9">
    <location>
        <begin position="44"/>
        <end position="49"/>
    </location>
</feature>
<feature type="binding site" evidence="8">
    <location>
        <begin position="141"/>
        <end position="143"/>
    </location>
    <ligand>
        <name>FAD</name>
        <dbReference type="ChEBI" id="CHEBI:57692"/>
    </ligand>
</feature>
<protein>
    <submittedName>
        <fullName evidence="14">Dihydrolipoamide dehydrogenase</fullName>
    </submittedName>
</protein>
<keyword evidence="4" id="KW-0521">NADP</keyword>
<evidence type="ECO:0000256" key="10">
    <source>
        <dbReference type="RuleBase" id="RU003691"/>
    </source>
</evidence>
<keyword evidence="11" id="KW-0812">Transmembrane</keyword>
<dbReference type="GO" id="GO:0016668">
    <property type="term" value="F:oxidoreductase activity, acting on a sulfur group of donors, NAD(P) as acceptor"/>
    <property type="evidence" value="ECO:0007669"/>
    <property type="project" value="InterPro"/>
</dbReference>
<keyword evidence="6" id="KW-1015">Disulfide bond</keyword>
<feature type="domain" description="FAD/NAD(P)-binding" evidence="13">
    <location>
        <begin position="8"/>
        <end position="322"/>
    </location>
</feature>
<keyword evidence="3 8" id="KW-0274">FAD</keyword>
<dbReference type="PROSITE" id="PS00076">
    <property type="entry name" value="PYRIDINE_REDOX_1"/>
    <property type="match status" value="1"/>
</dbReference>
<dbReference type="PRINTS" id="PR00368">
    <property type="entry name" value="FADPNR"/>
</dbReference>
<gene>
    <name evidence="14" type="ORF">E0D97_03405</name>
</gene>
<evidence type="ECO:0000256" key="11">
    <source>
        <dbReference type="SAM" id="Phobius"/>
    </source>
</evidence>
<keyword evidence="2 10" id="KW-0285">Flavoprotein</keyword>
<dbReference type="EMBL" id="SJST01000001">
    <property type="protein sequence ID" value="TCD16481.1"/>
    <property type="molecule type" value="Genomic_DNA"/>
</dbReference>
<dbReference type="Pfam" id="PF07992">
    <property type="entry name" value="Pyr_redox_2"/>
    <property type="match status" value="1"/>
</dbReference>
<dbReference type="OrthoDB" id="9781772at2"/>
<comment type="similarity">
    <text evidence="1 10">Belongs to the class-I pyridine nucleotide-disulfide oxidoreductase family.</text>
</comment>
<dbReference type="SUPFAM" id="SSF55424">
    <property type="entry name" value="FAD/NAD-linked reductases, dimerisation (C-terminal) domain"/>
    <property type="match status" value="1"/>
</dbReference>
<dbReference type="FunFam" id="3.30.390.30:FF:000001">
    <property type="entry name" value="Dihydrolipoyl dehydrogenase"/>
    <property type="match status" value="1"/>
</dbReference>
<dbReference type="InterPro" id="IPR004099">
    <property type="entry name" value="Pyr_nucl-diS_OxRdtase_dimer"/>
</dbReference>
<evidence type="ECO:0000256" key="1">
    <source>
        <dbReference type="ARBA" id="ARBA00007532"/>
    </source>
</evidence>
<name>A0A4R0PFR2_9HYPH</name>
<accession>A0A4R0PFR2</accession>
<feature type="binding site" evidence="8">
    <location>
        <position position="268"/>
    </location>
    <ligand>
        <name>NAD(+)</name>
        <dbReference type="ChEBI" id="CHEBI:57540"/>
    </ligand>
</feature>
<dbReference type="PANTHER" id="PTHR43014:SF2">
    <property type="entry name" value="MERCURIC REDUCTASE"/>
    <property type="match status" value="1"/>
</dbReference>
<dbReference type="GO" id="GO:0003955">
    <property type="term" value="F:NAD(P)H dehydrogenase (quinone) activity"/>
    <property type="evidence" value="ECO:0007669"/>
    <property type="project" value="TreeGrafter"/>
</dbReference>
<dbReference type="InterPro" id="IPR001100">
    <property type="entry name" value="Pyr_nuc-diS_OxRdtase"/>
</dbReference>
<evidence type="ECO:0000256" key="4">
    <source>
        <dbReference type="ARBA" id="ARBA00022857"/>
    </source>
</evidence>
<feature type="binding site" evidence="8">
    <location>
        <position position="308"/>
    </location>
    <ligand>
        <name>FAD</name>
        <dbReference type="ChEBI" id="CHEBI:57692"/>
    </ligand>
</feature>
<dbReference type="InterPro" id="IPR036188">
    <property type="entry name" value="FAD/NAD-bd_sf"/>
</dbReference>
<keyword evidence="8" id="KW-0520">NAD</keyword>
<dbReference type="AlphaFoldDB" id="A0A4R0PFR2"/>
<dbReference type="InterPro" id="IPR012999">
    <property type="entry name" value="Pyr_OxRdtase_I_AS"/>
</dbReference>
<dbReference type="InterPro" id="IPR016156">
    <property type="entry name" value="FAD/NAD-linked_Rdtase_dimer_sf"/>
</dbReference>
<keyword evidence="11" id="KW-1133">Transmembrane helix</keyword>
<dbReference type="GO" id="GO:0050660">
    <property type="term" value="F:flavin adenine dinucleotide binding"/>
    <property type="evidence" value="ECO:0007669"/>
    <property type="project" value="TreeGrafter"/>
</dbReference>
<reference evidence="14 15" key="1">
    <citation type="journal article" date="2015" name="Antonie Van Leeuwenhoek">
        <title>Oricola cellulosilytica gen. nov., sp. nov., a cellulose-degrading bacterium of the family Phyllobacteriaceae isolated from surface seashore water, and emended descriptions of Mesorhizobium loti and Phyllobacterium myrsinacearum.</title>
        <authorList>
            <person name="Hameed A."/>
            <person name="Shahina M."/>
            <person name="Lai W.A."/>
            <person name="Lin S.Y."/>
            <person name="Young L.S."/>
            <person name="Liu Y.C."/>
            <person name="Hsu Y.H."/>
            <person name="Young C.C."/>
        </authorList>
    </citation>
    <scope>NUCLEOTIDE SEQUENCE [LARGE SCALE GENOMIC DNA]</scope>
    <source>
        <strain evidence="14 15">KCTC 52183</strain>
    </source>
</reference>
<dbReference type="RefSeq" id="WP_131565385.1">
    <property type="nucleotide sequence ID" value="NZ_JAINFK010000001.1"/>
</dbReference>
<organism evidence="14 15">
    <name type="scientific">Oricola cellulosilytica</name>
    <dbReference type="NCBI Taxonomy" id="1429082"/>
    <lineage>
        <taxon>Bacteria</taxon>
        <taxon>Pseudomonadati</taxon>
        <taxon>Pseudomonadota</taxon>
        <taxon>Alphaproteobacteria</taxon>
        <taxon>Hyphomicrobiales</taxon>
        <taxon>Ahrensiaceae</taxon>
        <taxon>Oricola</taxon>
    </lineage>
</organism>
<evidence type="ECO:0000256" key="6">
    <source>
        <dbReference type="ARBA" id="ARBA00023157"/>
    </source>
</evidence>
<feature type="domain" description="Pyridine nucleotide-disulphide oxidoreductase dimerisation" evidence="12">
    <location>
        <begin position="343"/>
        <end position="450"/>
    </location>
</feature>
<dbReference type="SUPFAM" id="SSF51905">
    <property type="entry name" value="FAD/NAD(P)-binding domain"/>
    <property type="match status" value="1"/>
</dbReference>
<keyword evidence="5 10" id="KW-0560">Oxidoreductase</keyword>
<evidence type="ECO:0000256" key="7">
    <source>
        <dbReference type="ARBA" id="ARBA00023284"/>
    </source>
</evidence>
<feature type="binding site" evidence="8">
    <location>
        <begin position="178"/>
        <end position="185"/>
    </location>
    <ligand>
        <name>NAD(+)</name>
        <dbReference type="ChEBI" id="CHEBI:57540"/>
    </ligand>
</feature>
<feature type="binding site" evidence="8">
    <location>
        <position position="53"/>
    </location>
    <ligand>
        <name>FAD</name>
        <dbReference type="ChEBI" id="CHEBI:57692"/>
    </ligand>
</feature>
<evidence type="ECO:0000313" key="15">
    <source>
        <dbReference type="Proteomes" id="UP000291301"/>
    </source>
</evidence>
<evidence type="ECO:0000313" key="14">
    <source>
        <dbReference type="EMBL" id="TCD16481.1"/>
    </source>
</evidence>
<dbReference type="Gene3D" id="3.30.390.30">
    <property type="match status" value="1"/>
</dbReference>
<dbReference type="InterPro" id="IPR023753">
    <property type="entry name" value="FAD/NAD-binding_dom"/>
</dbReference>
<evidence type="ECO:0000259" key="12">
    <source>
        <dbReference type="Pfam" id="PF02852"/>
    </source>
</evidence>
<evidence type="ECO:0000256" key="2">
    <source>
        <dbReference type="ARBA" id="ARBA00022630"/>
    </source>
</evidence>
<evidence type="ECO:0000256" key="5">
    <source>
        <dbReference type="ARBA" id="ARBA00023002"/>
    </source>
</evidence>
<dbReference type="Gene3D" id="3.50.50.60">
    <property type="entry name" value="FAD/NAD(P)-binding domain"/>
    <property type="match status" value="2"/>
</dbReference>
<evidence type="ECO:0000259" key="13">
    <source>
        <dbReference type="Pfam" id="PF07992"/>
    </source>
</evidence>
<sequence>MPEVLKPDICVIGGGSGGLTVAAAAAAFGVPVVLVERGKMGGDCLNYGCIPSKAMIAAGRAADTMRHAANFGIRSVEPEVNFGKVHEHVHSVIEAIAPNDSVERFAALGVKVIEDHARFTGPATVVAGGYEIKARRFVIATGSEPFVPPIPGLDEVPYLTNETLFEQTRKPVHLIVIGGGPIGMEMAQAFRRLGSEVTVIEAEKALGKDDPELAEIVLERVRADGVVIRENAKVTGVEKRNQSSVIVRFDTDNRAEDVRGTHVLVATGRSVNVDGLGLGNAGVDYDRHGIKVNDALRTSNRRVYAIGDVTGGLQFTHVAGYHAGLVLQSILFRVPGKQNRGIIPVATYTDPELAQVGLTEEQARVRDGNIRVLRWPYAENDRAQAERKTTGLLKLVTDKKGRVLGAAIAGAGAGEMINIFALAIARKMTASDVRGYVPPYPTMAEIGKRAATAYYSPMTRNPWVRRIIGFLRKFG</sequence>
<comment type="caution">
    <text evidence="14">The sequence shown here is derived from an EMBL/GenBank/DDBJ whole genome shotgun (WGS) entry which is preliminary data.</text>
</comment>
<dbReference type="PANTHER" id="PTHR43014">
    <property type="entry name" value="MERCURIC REDUCTASE"/>
    <property type="match status" value="1"/>
</dbReference>
<proteinExistence type="inferred from homology"/>
<evidence type="ECO:0000256" key="3">
    <source>
        <dbReference type="ARBA" id="ARBA00022827"/>
    </source>
</evidence>
<evidence type="ECO:0000256" key="8">
    <source>
        <dbReference type="PIRSR" id="PIRSR000350-3"/>
    </source>
</evidence>
<feature type="binding site" evidence="8">
    <location>
        <position position="201"/>
    </location>
    <ligand>
        <name>NAD(+)</name>
        <dbReference type="ChEBI" id="CHEBI:57540"/>
    </ligand>
</feature>
<feature type="transmembrane region" description="Helical" evidence="11">
    <location>
        <begin position="403"/>
        <end position="425"/>
    </location>
</feature>
<keyword evidence="15" id="KW-1185">Reference proteome</keyword>
<keyword evidence="7 10" id="KW-0676">Redox-active center</keyword>
<keyword evidence="11" id="KW-0472">Membrane</keyword>
<comment type="cofactor">
    <cofactor evidence="8">
        <name>FAD</name>
        <dbReference type="ChEBI" id="CHEBI:57692"/>
    </cofactor>
    <text evidence="8">Binds 1 FAD per subunit.</text>
</comment>
<dbReference type="PIRSF" id="PIRSF000350">
    <property type="entry name" value="Mercury_reductase_MerA"/>
    <property type="match status" value="1"/>
</dbReference>
<dbReference type="Proteomes" id="UP000291301">
    <property type="component" value="Unassembled WGS sequence"/>
</dbReference>
<keyword evidence="8" id="KW-0547">Nucleotide-binding</keyword>
<evidence type="ECO:0000256" key="9">
    <source>
        <dbReference type="PIRSR" id="PIRSR000350-4"/>
    </source>
</evidence>
<dbReference type="PRINTS" id="PR00411">
    <property type="entry name" value="PNDRDTASEI"/>
</dbReference>
<dbReference type="Pfam" id="PF02852">
    <property type="entry name" value="Pyr_redox_dim"/>
    <property type="match status" value="1"/>
</dbReference>